<protein>
    <recommendedName>
        <fullName evidence="3">histidine kinase</fullName>
        <ecNumber evidence="3">2.7.13.3</ecNumber>
    </recommendedName>
</protein>
<keyword evidence="4" id="KW-1003">Cell membrane</keyword>
<dbReference type="InterPro" id="IPR003660">
    <property type="entry name" value="HAMP_dom"/>
</dbReference>
<dbReference type="Pfam" id="PF02518">
    <property type="entry name" value="HATPase_c"/>
    <property type="match status" value="1"/>
</dbReference>
<evidence type="ECO:0000259" key="15">
    <source>
        <dbReference type="PROSITE" id="PS50109"/>
    </source>
</evidence>
<dbReference type="PANTHER" id="PTHR45528:SF1">
    <property type="entry name" value="SENSOR HISTIDINE KINASE CPXA"/>
    <property type="match status" value="1"/>
</dbReference>
<keyword evidence="13 14" id="KW-0472">Membrane</keyword>
<evidence type="ECO:0000256" key="4">
    <source>
        <dbReference type="ARBA" id="ARBA00022475"/>
    </source>
</evidence>
<dbReference type="EMBL" id="JAFBEE010000006">
    <property type="protein sequence ID" value="MBM7614711.1"/>
    <property type="molecule type" value="Genomic_DNA"/>
</dbReference>
<dbReference type="GO" id="GO:0016301">
    <property type="term" value="F:kinase activity"/>
    <property type="evidence" value="ECO:0007669"/>
    <property type="project" value="UniProtKB-KW"/>
</dbReference>
<feature type="domain" description="Histidine kinase" evidence="15">
    <location>
        <begin position="258"/>
        <end position="471"/>
    </location>
</feature>
<dbReference type="Gene3D" id="6.10.340.10">
    <property type="match status" value="1"/>
</dbReference>
<dbReference type="PRINTS" id="PR00344">
    <property type="entry name" value="BCTRLSENSOR"/>
</dbReference>
<evidence type="ECO:0000256" key="10">
    <source>
        <dbReference type="ARBA" id="ARBA00022840"/>
    </source>
</evidence>
<dbReference type="InterPro" id="IPR036890">
    <property type="entry name" value="HATPase_C_sf"/>
</dbReference>
<sequence>MRKDSIFLKLFILFLIFSMAIVGLQWFLQANFFNRFYQQQKINQMIELGQELKQQFTEEGLSNKTKEKINTVADTLNGNLRIFDRRGGMIYQTGMMMGMSKMGHLSMEDWNRVQLGETIVFKVPGHMRKLDALALVFPIEAYIIVLHTPLQPIEESIAISQEFAVYVLIGAMILAMILAFIFSKTITKPLTKLNGVAMEMGRLNFDNLWEDDRKDEIGQLGATFNFLSSELKKTFDELQEELKKEKNLDKMRKEFVARVSHELQTPIALIQGYTEALQDDVANNEEEKQDYFHIIEEEISKMSTMVKDLLDLSQLESANFKVKLESFDIVSLVDRTLFKFDVLKKEKKVQLMVEEALQEQMVLGDEYRIEQVLSNLIQNAINHCNIGGKVEITLKDIGEFVCIEVYNEGKQIDKEDLNYIWESFYKEKDKKVGTGLGLAIVRNVLELHGSNYGVKNIEGGVLFYFQLKKQG</sequence>
<dbReference type="InterPro" id="IPR005467">
    <property type="entry name" value="His_kinase_dom"/>
</dbReference>
<reference evidence="17 18" key="1">
    <citation type="submission" date="2021-01" db="EMBL/GenBank/DDBJ databases">
        <title>Genomic Encyclopedia of Type Strains, Phase IV (KMG-IV): sequencing the most valuable type-strain genomes for metagenomic binning, comparative biology and taxonomic classification.</title>
        <authorList>
            <person name="Goeker M."/>
        </authorList>
    </citation>
    <scope>NUCLEOTIDE SEQUENCE [LARGE SCALE GENOMIC DNA]</scope>
    <source>
        <strain evidence="17 18">DSM 25890</strain>
    </source>
</reference>
<keyword evidence="18" id="KW-1185">Reference proteome</keyword>
<comment type="caution">
    <text evidence="17">The sequence shown here is derived from an EMBL/GenBank/DDBJ whole genome shotgun (WGS) entry which is preliminary data.</text>
</comment>
<evidence type="ECO:0000256" key="6">
    <source>
        <dbReference type="ARBA" id="ARBA00022679"/>
    </source>
</evidence>
<dbReference type="Proteomes" id="UP001314796">
    <property type="component" value="Unassembled WGS sequence"/>
</dbReference>
<keyword evidence="8" id="KW-0547">Nucleotide-binding</keyword>
<evidence type="ECO:0000256" key="14">
    <source>
        <dbReference type="SAM" id="Phobius"/>
    </source>
</evidence>
<dbReference type="RefSeq" id="WP_204401189.1">
    <property type="nucleotide sequence ID" value="NZ_JAFBEE010000006.1"/>
</dbReference>
<dbReference type="PROSITE" id="PS50109">
    <property type="entry name" value="HIS_KIN"/>
    <property type="match status" value="1"/>
</dbReference>
<dbReference type="InterPro" id="IPR004358">
    <property type="entry name" value="Sig_transdc_His_kin-like_C"/>
</dbReference>
<dbReference type="InterPro" id="IPR050398">
    <property type="entry name" value="HssS/ArlS-like"/>
</dbReference>
<evidence type="ECO:0000259" key="16">
    <source>
        <dbReference type="PROSITE" id="PS50885"/>
    </source>
</evidence>
<accession>A0ABS2NP51</accession>
<evidence type="ECO:0000256" key="9">
    <source>
        <dbReference type="ARBA" id="ARBA00022777"/>
    </source>
</evidence>
<dbReference type="Gene3D" id="3.30.565.10">
    <property type="entry name" value="Histidine kinase-like ATPase, C-terminal domain"/>
    <property type="match status" value="1"/>
</dbReference>
<feature type="transmembrane region" description="Helical" evidence="14">
    <location>
        <begin position="163"/>
        <end position="182"/>
    </location>
</feature>
<dbReference type="CDD" id="cd00075">
    <property type="entry name" value="HATPase"/>
    <property type="match status" value="1"/>
</dbReference>
<keyword evidence="11 14" id="KW-1133">Transmembrane helix</keyword>
<keyword evidence="10" id="KW-0067">ATP-binding</keyword>
<dbReference type="SUPFAM" id="SSF47384">
    <property type="entry name" value="Homodimeric domain of signal transducing histidine kinase"/>
    <property type="match status" value="1"/>
</dbReference>
<dbReference type="EC" id="2.7.13.3" evidence="3"/>
<dbReference type="InterPro" id="IPR036097">
    <property type="entry name" value="HisK_dim/P_sf"/>
</dbReference>
<evidence type="ECO:0000256" key="1">
    <source>
        <dbReference type="ARBA" id="ARBA00000085"/>
    </source>
</evidence>
<evidence type="ECO:0000256" key="8">
    <source>
        <dbReference type="ARBA" id="ARBA00022741"/>
    </source>
</evidence>
<keyword evidence="5" id="KW-0597">Phosphoprotein</keyword>
<dbReference type="CDD" id="cd00082">
    <property type="entry name" value="HisKA"/>
    <property type="match status" value="1"/>
</dbReference>
<keyword evidence="7 14" id="KW-0812">Transmembrane</keyword>
<feature type="domain" description="HAMP" evidence="16">
    <location>
        <begin position="184"/>
        <end position="236"/>
    </location>
</feature>
<dbReference type="SUPFAM" id="SSF55874">
    <property type="entry name" value="ATPase domain of HSP90 chaperone/DNA topoisomerase II/histidine kinase"/>
    <property type="match status" value="1"/>
</dbReference>
<dbReference type="SMART" id="SM00387">
    <property type="entry name" value="HATPase_c"/>
    <property type="match status" value="1"/>
</dbReference>
<evidence type="ECO:0000256" key="2">
    <source>
        <dbReference type="ARBA" id="ARBA00004651"/>
    </source>
</evidence>
<gene>
    <name evidence="17" type="ORF">JOC73_001225</name>
</gene>
<name>A0ABS2NP51_9FIRM</name>
<evidence type="ECO:0000313" key="18">
    <source>
        <dbReference type="Proteomes" id="UP001314796"/>
    </source>
</evidence>
<evidence type="ECO:0000256" key="3">
    <source>
        <dbReference type="ARBA" id="ARBA00012438"/>
    </source>
</evidence>
<dbReference type="SMART" id="SM00304">
    <property type="entry name" value="HAMP"/>
    <property type="match status" value="1"/>
</dbReference>
<dbReference type="SMART" id="SM00388">
    <property type="entry name" value="HisKA"/>
    <property type="match status" value="1"/>
</dbReference>
<evidence type="ECO:0000313" key="17">
    <source>
        <dbReference type="EMBL" id="MBM7614711.1"/>
    </source>
</evidence>
<keyword evidence="6" id="KW-0808">Transferase</keyword>
<evidence type="ECO:0000256" key="11">
    <source>
        <dbReference type="ARBA" id="ARBA00022989"/>
    </source>
</evidence>
<evidence type="ECO:0000256" key="13">
    <source>
        <dbReference type="ARBA" id="ARBA00023136"/>
    </source>
</evidence>
<keyword evidence="12" id="KW-0902">Two-component regulatory system</keyword>
<feature type="transmembrane region" description="Helical" evidence="14">
    <location>
        <begin position="6"/>
        <end position="28"/>
    </location>
</feature>
<evidence type="ECO:0000256" key="7">
    <source>
        <dbReference type="ARBA" id="ARBA00022692"/>
    </source>
</evidence>
<organism evidence="17 18">
    <name type="scientific">Alkaliphilus hydrothermalis</name>
    <dbReference type="NCBI Taxonomy" id="1482730"/>
    <lineage>
        <taxon>Bacteria</taxon>
        <taxon>Bacillati</taxon>
        <taxon>Bacillota</taxon>
        <taxon>Clostridia</taxon>
        <taxon>Peptostreptococcales</taxon>
        <taxon>Natronincolaceae</taxon>
        <taxon>Alkaliphilus</taxon>
    </lineage>
</organism>
<comment type="subcellular location">
    <subcellularLocation>
        <location evidence="2">Cell membrane</location>
        <topology evidence="2">Multi-pass membrane protein</topology>
    </subcellularLocation>
</comment>
<evidence type="ECO:0000256" key="12">
    <source>
        <dbReference type="ARBA" id="ARBA00023012"/>
    </source>
</evidence>
<dbReference type="Pfam" id="PF00512">
    <property type="entry name" value="HisKA"/>
    <property type="match status" value="1"/>
</dbReference>
<dbReference type="Gene3D" id="1.10.287.130">
    <property type="match status" value="1"/>
</dbReference>
<dbReference type="Pfam" id="PF00672">
    <property type="entry name" value="HAMP"/>
    <property type="match status" value="1"/>
</dbReference>
<proteinExistence type="predicted"/>
<dbReference type="SUPFAM" id="SSF158472">
    <property type="entry name" value="HAMP domain-like"/>
    <property type="match status" value="1"/>
</dbReference>
<dbReference type="CDD" id="cd06225">
    <property type="entry name" value="HAMP"/>
    <property type="match status" value="1"/>
</dbReference>
<evidence type="ECO:0000256" key="5">
    <source>
        <dbReference type="ARBA" id="ARBA00022553"/>
    </source>
</evidence>
<dbReference type="PROSITE" id="PS50885">
    <property type="entry name" value="HAMP"/>
    <property type="match status" value="1"/>
</dbReference>
<dbReference type="PANTHER" id="PTHR45528">
    <property type="entry name" value="SENSOR HISTIDINE KINASE CPXA"/>
    <property type="match status" value="1"/>
</dbReference>
<dbReference type="InterPro" id="IPR003594">
    <property type="entry name" value="HATPase_dom"/>
</dbReference>
<keyword evidence="9 17" id="KW-0418">Kinase</keyword>
<dbReference type="InterPro" id="IPR003661">
    <property type="entry name" value="HisK_dim/P_dom"/>
</dbReference>
<feature type="transmembrane region" description="Helical" evidence="14">
    <location>
        <begin position="132"/>
        <end position="151"/>
    </location>
</feature>
<comment type="catalytic activity">
    <reaction evidence="1">
        <text>ATP + protein L-histidine = ADP + protein N-phospho-L-histidine.</text>
        <dbReference type="EC" id="2.7.13.3"/>
    </reaction>
</comment>